<evidence type="ECO:0000256" key="1">
    <source>
        <dbReference type="SAM" id="SignalP"/>
    </source>
</evidence>
<dbReference type="Ensembl" id="ENSMFAT00000090269.1">
    <property type="protein sequence ID" value="ENSMFAP00000047263.1"/>
    <property type="gene ID" value="ENSMFAG00000051215.1"/>
</dbReference>
<proteinExistence type="predicted"/>
<protein>
    <submittedName>
        <fullName evidence="2">Uncharacterized protein</fullName>
    </submittedName>
</protein>
<accession>A0A7N9C7W2</accession>
<organism evidence="2 3">
    <name type="scientific">Macaca fascicularis</name>
    <name type="common">Crab-eating macaque</name>
    <name type="synonym">Cynomolgus monkey</name>
    <dbReference type="NCBI Taxonomy" id="9541"/>
    <lineage>
        <taxon>Eukaryota</taxon>
        <taxon>Metazoa</taxon>
        <taxon>Chordata</taxon>
        <taxon>Craniata</taxon>
        <taxon>Vertebrata</taxon>
        <taxon>Euteleostomi</taxon>
        <taxon>Mammalia</taxon>
        <taxon>Eutheria</taxon>
        <taxon>Euarchontoglires</taxon>
        <taxon>Primates</taxon>
        <taxon>Haplorrhini</taxon>
        <taxon>Catarrhini</taxon>
        <taxon>Cercopithecidae</taxon>
        <taxon>Cercopithecinae</taxon>
        <taxon>Macaca</taxon>
    </lineage>
</organism>
<name>A0A7N9C7W2_MACFA</name>
<evidence type="ECO:0000313" key="3">
    <source>
        <dbReference type="Proteomes" id="UP000233100"/>
    </source>
</evidence>
<dbReference type="AlphaFoldDB" id="A0A7N9C7W2"/>
<sequence length="47" mass="5541">LCWRWHLQALFPQNAFKIVTVCLVSFNCRRLSTHNVQQLYVCTTTPC</sequence>
<keyword evidence="3" id="KW-1185">Reference proteome</keyword>
<reference evidence="2" key="2">
    <citation type="submission" date="2025-08" db="UniProtKB">
        <authorList>
            <consortium name="Ensembl"/>
        </authorList>
    </citation>
    <scope>IDENTIFICATION</scope>
</reference>
<feature type="chain" id="PRO_5030926484" evidence="1">
    <location>
        <begin position="18"/>
        <end position="47"/>
    </location>
</feature>
<reference evidence="2" key="3">
    <citation type="submission" date="2025-09" db="UniProtKB">
        <authorList>
            <consortium name="Ensembl"/>
        </authorList>
    </citation>
    <scope>IDENTIFICATION</scope>
</reference>
<reference evidence="2 3" key="1">
    <citation type="submission" date="2013-03" db="EMBL/GenBank/DDBJ databases">
        <authorList>
            <person name="Warren W."/>
            <person name="Wilson R.K."/>
        </authorList>
    </citation>
    <scope>NUCLEOTIDE SEQUENCE</scope>
</reference>
<dbReference type="Proteomes" id="UP000233100">
    <property type="component" value="Chromosome 7"/>
</dbReference>
<keyword evidence="1" id="KW-0732">Signal</keyword>
<feature type="signal peptide" evidence="1">
    <location>
        <begin position="1"/>
        <end position="17"/>
    </location>
</feature>
<evidence type="ECO:0000313" key="2">
    <source>
        <dbReference type="Ensembl" id="ENSMFAP00000047263.1"/>
    </source>
</evidence>